<organism evidence="2 3">
    <name type="scientific">Microbacterium caowuchunii</name>
    <dbReference type="NCBI Taxonomy" id="2614638"/>
    <lineage>
        <taxon>Bacteria</taxon>
        <taxon>Bacillati</taxon>
        <taxon>Actinomycetota</taxon>
        <taxon>Actinomycetes</taxon>
        <taxon>Micrococcales</taxon>
        <taxon>Microbacteriaceae</taxon>
        <taxon>Microbacterium</taxon>
    </lineage>
</organism>
<dbReference type="Pfam" id="PF12680">
    <property type="entry name" value="SnoaL_2"/>
    <property type="match status" value="1"/>
</dbReference>
<dbReference type="InterPro" id="IPR037401">
    <property type="entry name" value="SnoaL-like"/>
</dbReference>
<comment type="caution">
    <text evidence="2">The sequence shown here is derived from an EMBL/GenBank/DDBJ whole genome shotgun (WGS) entry which is preliminary data.</text>
</comment>
<evidence type="ECO:0000313" key="3">
    <source>
        <dbReference type="Proteomes" id="UP000326838"/>
    </source>
</evidence>
<feature type="domain" description="SnoaL-like" evidence="1">
    <location>
        <begin position="42"/>
        <end position="143"/>
    </location>
</feature>
<dbReference type="SUPFAM" id="SSF54427">
    <property type="entry name" value="NTF2-like"/>
    <property type="match status" value="1"/>
</dbReference>
<gene>
    <name evidence="2" type="ORF">F6B40_00315</name>
</gene>
<accession>A0A5N0TQE7</accession>
<dbReference type="InterPro" id="IPR032710">
    <property type="entry name" value="NTF2-like_dom_sf"/>
</dbReference>
<dbReference type="Gene3D" id="3.10.450.50">
    <property type="match status" value="1"/>
</dbReference>
<sequence>MAQAPPRAWAKAWDPTEIGEAMDSLRPHPPTGIEKLEYELIVRDLVNVLNAGAFAELSSFLHEDVVYRSSGRHAVRGASGVVTLCQDIATTFHGVCIEILSVAVDDNVVLVEEWMRLGLPGEQPRWVMGFASYRMRGLLVAEWRRMHA</sequence>
<name>A0A5N0TQE7_9MICO</name>
<evidence type="ECO:0000313" key="2">
    <source>
        <dbReference type="EMBL" id="KAA9136136.1"/>
    </source>
</evidence>
<dbReference type="AlphaFoldDB" id="A0A5N0TQE7"/>
<proteinExistence type="predicted"/>
<evidence type="ECO:0000259" key="1">
    <source>
        <dbReference type="Pfam" id="PF12680"/>
    </source>
</evidence>
<dbReference type="Proteomes" id="UP000326838">
    <property type="component" value="Unassembled WGS sequence"/>
</dbReference>
<dbReference type="EMBL" id="VYUY01000002">
    <property type="protein sequence ID" value="KAA9136136.1"/>
    <property type="molecule type" value="Genomic_DNA"/>
</dbReference>
<reference evidence="3" key="1">
    <citation type="submission" date="2019-09" db="EMBL/GenBank/DDBJ databases">
        <title>Mumia zhuanghuii sp. nov. isolated from the intestinal contents of plateau pika (Ochotona curzoniae) in the Qinghai-Tibet plateau of China.</title>
        <authorList>
            <person name="Tian Z."/>
        </authorList>
    </citation>
    <scope>NUCLEOTIDE SEQUENCE [LARGE SCALE GENOMIC DNA]</scope>
    <source>
        <strain evidence="3">L-033</strain>
    </source>
</reference>
<keyword evidence="3" id="KW-1185">Reference proteome</keyword>
<protein>
    <submittedName>
        <fullName evidence="2">Nuclear transport factor 2 family protein</fullName>
    </submittedName>
</protein>